<sequence length="358" mass="38412">MEPVRVNLGPRSYDIRFAGDLGSFADFVRLSVPRAKLALVVADTHTERHATTVRDALESVGLRTGMAVVPSGESSKSLAEFGKLLDALADLPADRQTAVVAVGGGVVGDLAGFAAAAYNRGLPLVMVPTTLLSMVDSSVGGKTGINHAKGKNLIGAFHQPAGVWIDPAFLGTLPDREFRSGLAEVVKYGVIQDAEFFAWQEANAAAILARDLEAVRYLVAKSCRLKADVVEQDEREETGLRAILNYGHTFAHAFETVGGYGAWLHGEAVAAGMVCASRLAEKLGRIPADVTERQVKLLTAFGLPLHPKAEWPIEPMIDVMRRDKKAAAGRLRFVLPTRMGHVELVDGVPEDLVREVLC</sequence>
<dbReference type="InterPro" id="IPR016037">
    <property type="entry name" value="DHQ_synth_AroB"/>
</dbReference>
<evidence type="ECO:0000259" key="20">
    <source>
        <dbReference type="Pfam" id="PF01761"/>
    </source>
</evidence>
<dbReference type="GO" id="GO:0046872">
    <property type="term" value="F:metal ion binding"/>
    <property type="evidence" value="ECO:0007669"/>
    <property type="project" value="UniProtKB-KW"/>
</dbReference>
<feature type="binding site" evidence="19">
    <location>
        <position position="265"/>
    </location>
    <ligand>
        <name>Zn(2+)</name>
        <dbReference type="ChEBI" id="CHEBI:29105"/>
    </ligand>
</feature>
<feature type="binding site" evidence="19">
    <location>
        <begin position="105"/>
        <end position="109"/>
    </location>
    <ligand>
        <name>NAD(+)</name>
        <dbReference type="ChEBI" id="CHEBI:57540"/>
    </ligand>
</feature>
<dbReference type="GO" id="GO:0000166">
    <property type="term" value="F:nucleotide binding"/>
    <property type="evidence" value="ECO:0007669"/>
    <property type="project" value="UniProtKB-KW"/>
</dbReference>
<evidence type="ECO:0000256" key="9">
    <source>
        <dbReference type="ARBA" id="ARBA00017684"/>
    </source>
</evidence>
<feature type="binding site" evidence="19">
    <location>
        <begin position="129"/>
        <end position="130"/>
    </location>
    <ligand>
        <name>NAD(+)</name>
        <dbReference type="ChEBI" id="CHEBI:57540"/>
    </ligand>
</feature>
<keyword evidence="23" id="KW-1185">Reference proteome</keyword>
<evidence type="ECO:0000256" key="3">
    <source>
        <dbReference type="ARBA" id="ARBA00001947"/>
    </source>
</evidence>
<dbReference type="Gene3D" id="3.40.50.1970">
    <property type="match status" value="1"/>
</dbReference>
<dbReference type="InterPro" id="IPR030960">
    <property type="entry name" value="DHQS/DOIS_N"/>
</dbReference>
<evidence type="ECO:0000313" key="23">
    <source>
        <dbReference type="Proteomes" id="UP000324974"/>
    </source>
</evidence>
<dbReference type="GO" id="GO:0009423">
    <property type="term" value="P:chorismate biosynthetic process"/>
    <property type="evidence" value="ECO:0007669"/>
    <property type="project" value="UniProtKB-UniRule"/>
</dbReference>
<dbReference type="InterPro" id="IPR030963">
    <property type="entry name" value="DHQ_synth_fam"/>
</dbReference>
<feature type="domain" description="3-dehydroquinate synthase N-terminal" evidence="20">
    <location>
        <begin position="68"/>
        <end position="179"/>
    </location>
</feature>
<feature type="binding site" evidence="19">
    <location>
        <position position="142"/>
    </location>
    <ligand>
        <name>NAD(+)</name>
        <dbReference type="ChEBI" id="CHEBI:57540"/>
    </ligand>
</feature>
<dbReference type="RefSeq" id="WP_149110540.1">
    <property type="nucleotide sequence ID" value="NZ_CP042425.1"/>
</dbReference>
<keyword evidence="12 19" id="KW-0479">Metal-binding</keyword>
<evidence type="ECO:0000256" key="6">
    <source>
        <dbReference type="ARBA" id="ARBA00004661"/>
    </source>
</evidence>
<comment type="cofactor">
    <cofactor evidence="2 19">
        <name>NAD(+)</name>
        <dbReference type="ChEBI" id="CHEBI:57540"/>
    </cofactor>
</comment>
<comment type="subcellular location">
    <subcellularLocation>
        <location evidence="5 19">Cytoplasm</location>
    </subcellularLocation>
</comment>
<evidence type="ECO:0000259" key="21">
    <source>
        <dbReference type="Pfam" id="PF24621"/>
    </source>
</evidence>
<comment type="catalytic activity">
    <reaction evidence="1 19">
        <text>7-phospho-2-dehydro-3-deoxy-D-arabino-heptonate = 3-dehydroquinate + phosphate</text>
        <dbReference type="Rhea" id="RHEA:21968"/>
        <dbReference type="ChEBI" id="CHEBI:32364"/>
        <dbReference type="ChEBI" id="CHEBI:43474"/>
        <dbReference type="ChEBI" id="CHEBI:58394"/>
        <dbReference type="EC" id="4.2.3.4"/>
    </reaction>
</comment>
<comment type="pathway">
    <text evidence="6 19">Metabolic intermediate biosynthesis; chorismate biosynthesis; chorismate from D-erythrose 4-phosphate and phosphoenolpyruvate: step 2/7.</text>
</comment>
<evidence type="ECO:0000313" key="22">
    <source>
        <dbReference type="EMBL" id="QEL15760.1"/>
    </source>
</evidence>
<evidence type="ECO:0000256" key="18">
    <source>
        <dbReference type="ARBA" id="ARBA00023285"/>
    </source>
</evidence>
<keyword evidence="15 19" id="KW-0520">NAD</keyword>
<feature type="binding site" evidence="19">
    <location>
        <begin position="169"/>
        <end position="172"/>
    </location>
    <ligand>
        <name>NAD(+)</name>
        <dbReference type="ChEBI" id="CHEBI:57540"/>
    </ligand>
</feature>
<keyword evidence="14 19" id="KW-0862">Zinc</keyword>
<evidence type="ECO:0000256" key="15">
    <source>
        <dbReference type="ARBA" id="ARBA00023027"/>
    </source>
</evidence>
<dbReference type="OrthoDB" id="9806583at2"/>
<name>A0A5C1AAK5_9BACT</name>
<keyword evidence="17 19" id="KW-0456">Lyase</keyword>
<evidence type="ECO:0000256" key="12">
    <source>
        <dbReference type="ARBA" id="ARBA00022723"/>
    </source>
</evidence>
<dbReference type="PIRSF" id="PIRSF001455">
    <property type="entry name" value="DHQ_synth"/>
    <property type="match status" value="1"/>
</dbReference>
<dbReference type="Gene3D" id="1.20.1090.10">
    <property type="entry name" value="Dehydroquinate synthase-like - alpha domain"/>
    <property type="match status" value="1"/>
</dbReference>
<dbReference type="InterPro" id="IPR050071">
    <property type="entry name" value="Dehydroquinate_synthase"/>
</dbReference>
<accession>A0A5C1AAK5</accession>
<dbReference type="Pfam" id="PF01761">
    <property type="entry name" value="DHQ_synthase"/>
    <property type="match status" value="1"/>
</dbReference>
<feature type="binding site" evidence="19">
    <location>
        <position position="151"/>
    </location>
    <ligand>
        <name>NAD(+)</name>
        <dbReference type="ChEBI" id="CHEBI:57540"/>
    </ligand>
</feature>
<evidence type="ECO:0000256" key="13">
    <source>
        <dbReference type="ARBA" id="ARBA00022741"/>
    </source>
</evidence>
<comment type="similarity">
    <text evidence="7 19">Belongs to the sugar phosphate cyclases superfamily. Dehydroquinate synthase family.</text>
</comment>
<feature type="binding site" evidence="19">
    <location>
        <begin position="71"/>
        <end position="76"/>
    </location>
    <ligand>
        <name>NAD(+)</name>
        <dbReference type="ChEBI" id="CHEBI:57540"/>
    </ligand>
</feature>
<dbReference type="GO" id="GO:0005737">
    <property type="term" value="C:cytoplasm"/>
    <property type="evidence" value="ECO:0007669"/>
    <property type="project" value="UniProtKB-SubCell"/>
</dbReference>
<dbReference type="KEGG" id="lrs:PX52LOC_02695"/>
<reference evidence="23" key="1">
    <citation type="submission" date="2019-08" db="EMBL/GenBank/DDBJ databases">
        <title>Limnoglobus roseus gen. nov., sp. nov., a novel freshwater planctomycete with a giant genome from the family Gemmataceae.</title>
        <authorList>
            <person name="Kulichevskaya I.S."/>
            <person name="Naumoff D.G."/>
            <person name="Miroshnikov K."/>
            <person name="Ivanova A."/>
            <person name="Philippov D.A."/>
            <person name="Hakobyan A."/>
            <person name="Rijpstra I.C."/>
            <person name="Sinninghe Damste J.S."/>
            <person name="Liesack W."/>
            <person name="Dedysh S.N."/>
        </authorList>
    </citation>
    <scope>NUCLEOTIDE SEQUENCE [LARGE SCALE GENOMIC DNA]</scope>
    <source>
        <strain evidence="23">PX52</strain>
    </source>
</reference>
<evidence type="ECO:0000256" key="19">
    <source>
        <dbReference type="HAMAP-Rule" id="MF_00110"/>
    </source>
</evidence>
<gene>
    <name evidence="19 22" type="primary">aroB</name>
    <name evidence="22" type="ORF">PX52LOC_02695</name>
</gene>
<proteinExistence type="inferred from homology"/>
<comment type="cofactor">
    <cofactor evidence="19">
        <name>Co(2+)</name>
        <dbReference type="ChEBI" id="CHEBI:48828"/>
    </cofactor>
    <cofactor evidence="19">
        <name>Zn(2+)</name>
        <dbReference type="ChEBI" id="CHEBI:29105"/>
    </cofactor>
    <text evidence="19">Binds 1 divalent metal cation per subunit. Can use either Co(2+) or Zn(2+).</text>
</comment>
<dbReference type="UniPathway" id="UPA00053">
    <property type="reaction ID" value="UER00085"/>
</dbReference>
<keyword evidence="16 19" id="KW-0057">Aromatic amino acid biosynthesis</keyword>
<dbReference type="PANTHER" id="PTHR43622">
    <property type="entry name" value="3-DEHYDROQUINATE SYNTHASE"/>
    <property type="match status" value="1"/>
</dbReference>
<evidence type="ECO:0000256" key="5">
    <source>
        <dbReference type="ARBA" id="ARBA00004496"/>
    </source>
</evidence>
<dbReference type="NCBIfam" id="TIGR01357">
    <property type="entry name" value="aroB"/>
    <property type="match status" value="1"/>
</dbReference>
<dbReference type="PANTHER" id="PTHR43622:SF7">
    <property type="entry name" value="3-DEHYDROQUINATE SYNTHASE, CHLOROPLASTIC"/>
    <property type="match status" value="1"/>
</dbReference>
<evidence type="ECO:0000256" key="7">
    <source>
        <dbReference type="ARBA" id="ARBA00005412"/>
    </source>
</evidence>
<evidence type="ECO:0000256" key="10">
    <source>
        <dbReference type="ARBA" id="ARBA00022490"/>
    </source>
</evidence>
<dbReference type="GO" id="GO:0009073">
    <property type="term" value="P:aromatic amino acid family biosynthetic process"/>
    <property type="evidence" value="ECO:0007669"/>
    <property type="project" value="UniProtKB-KW"/>
</dbReference>
<protein>
    <recommendedName>
        <fullName evidence="9 19">3-dehydroquinate synthase</fullName>
        <shortName evidence="19">DHQS</shortName>
        <ecNumber evidence="8 19">4.2.3.4</ecNumber>
    </recommendedName>
</protein>
<evidence type="ECO:0000256" key="2">
    <source>
        <dbReference type="ARBA" id="ARBA00001911"/>
    </source>
</evidence>
<organism evidence="22 23">
    <name type="scientific">Limnoglobus roseus</name>
    <dbReference type="NCBI Taxonomy" id="2598579"/>
    <lineage>
        <taxon>Bacteria</taxon>
        <taxon>Pseudomonadati</taxon>
        <taxon>Planctomycetota</taxon>
        <taxon>Planctomycetia</taxon>
        <taxon>Gemmatales</taxon>
        <taxon>Gemmataceae</taxon>
        <taxon>Limnoglobus</taxon>
    </lineage>
</organism>
<dbReference type="Proteomes" id="UP000324974">
    <property type="component" value="Chromosome"/>
</dbReference>
<feature type="binding site" evidence="19">
    <location>
        <position position="184"/>
    </location>
    <ligand>
        <name>Zn(2+)</name>
        <dbReference type="ChEBI" id="CHEBI:29105"/>
    </ligand>
</feature>
<keyword evidence="10 19" id="KW-0963">Cytoplasm</keyword>
<evidence type="ECO:0000256" key="8">
    <source>
        <dbReference type="ARBA" id="ARBA00013031"/>
    </source>
</evidence>
<evidence type="ECO:0000256" key="16">
    <source>
        <dbReference type="ARBA" id="ARBA00023141"/>
    </source>
</evidence>
<feature type="domain" description="3-dehydroquinate synthase C-terminal" evidence="21">
    <location>
        <begin position="181"/>
        <end position="326"/>
    </location>
</feature>
<keyword evidence="13 19" id="KW-0547">Nucleotide-binding</keyword>
<evidence type="ECO:0000256" key="11">
    <source>
        <dbReference type="ARBA" id="ARBA00022605"/>
    </source>
</evidence>
<dbReference type="Pfam" id="PF24621">
    <property type="entry name" value="DHQS_C"/>
    <property type="match status" value="1"/>
</dbReference>
<dbReference type="GO" id="GO:0003856">
    <property type="term" value="F:3-dehydroquinate synthase activity"/>
    <property type="evidence" value="ECO:0007669"/>
    <property type="project" value="UniProtKB-UniRule"/>
</dbReference>
<feature type="binding site" evidence="19">
    <location>
        <position position="248"/>
    </location>
    <ligand>
        <name>Zn(2+)</name>
        <dbReference type="ChEBI" id="CHEBI:29105"/>
    </ligand>
</feature>
<evidence type="ECO:0000256" key="4">
    <source>
        <dbReference type="ARBA" id="ARBA00003485"/>
    </source>
</evidence>
<evidence type="ECO:0000256" key="1">
    <source>
        <dbReference type="ARBA" id="ARBA00001393"/>
    </source>
</evidence>
<dbReference type="FunFam" id="3.40.50.1970:FF:000007">
    <property type="entry name" value="Pentafunctional AROM polypeptide"/>
    <property type="match status" value="1"/>
</dbReference>
<dbReference type="AlphaFoldDB" id="A0A5C1AAK5"/>
<keyword evidence="18 19" id="KW-0170">Cobalt</keyword>
<dbReference type="CDD" id="cd08195">
    <property type="entry name" value="DHQS"/>
    <property type="match status" value="1"/>
</dbReference>
<dbReference type="EC" id="4.2.3.4" evidence="8 19"/>
<evidence type="ECO:0000256" key="17">
    <source>
        <dbReference type="ARBA" id="ARBA00023239"/>
    </source>
</evidence>
<dbReference type="SUPFAM" id="SSF56796">
    <property type="entry name" value="Dehydroquinate synthase-like"/>
    <property type="match status" value="1"/>
</dbReference>
<comment type="cofactor">
    <cofactor evidence="3">
        <name>Zn(2+)</name>
        <dbReference type="ChEBI" id="CHEBI:29105"/>
    </cofactor>
</comment>
<dbReference type="HAMAP" id="MF_00110">
    <property type="entry name" value="DHQ_synthase"/>
    <property type="match status" value="1"/>
</dbReference>
<dbReference type="EMBL" id="CP042425">
    <property type="protein sequence ID" value="QEL15760.1"/>
    <property type="molecule type" value="Genomic_DNA"/>
</dbReference>
<dbReference type="GO" id="GO:0008652">
    <property type="term" value="P:amino acid biosynthetic process"/>
    <property type="evidence" value="ECO:0007669"/>
    <property type="project" value="UniProtKB-KW"/>
</dbReference>
<evidence type="ECO:0000256" key="14">
    <source>
        <dbReference type="ARBA" id="ARBA00022833"/>
    </source>
</evidence>
<comment type="function">
    <text evidence="4 19">Catalyzes the conversion of 3-deoxy-D-arabino-heptulosonate 7-phosphate (DAHP) to dehydroquinate (DHQ).</text>
</comment>
<dbReference type="InterPro" id="IPR056179">
    <property type="entry name" value="DHQS_C"/>
</dbReference>
<keyword evidence="11 19" id="KW-0028">Amino-acid biosynthesis</keyword>